<evidence type="ECO:0000313" key="4">
    <source>
        <dbReference type="Proteomes" id="UP000053958"/>
    </source>
</evidence>
<dbReference type="InterPro" id="IPR029052">
    <property type="entry name" value="Metallo-depent_PP-like"/>
</dbReference>
<feature type="region of interest" description="Disordered" evidence="1">
    <location>
        <begin position="222"/>
        <end position="248"/>
    </location>
</feature>
<evidence type="ECO:0000313" key="3">
    <source>
        <dbReference type="EMBL" id="KKA25483.1"/>
    </source>
</evidence>
<dbReference type="GO" id="GO:0016787">
    <property type="term" value="F:hydrolase activity"/>
    <property type="evidence" value="ECO:0007669"/>
    <property type="project" value="InterPro"/>
</dbReference>
<dbReference type="Pfam" id="PF00149">
    <property type="entry name" value="Metallophos"/>
    <property type="match status" value="1"/>
</dbReference>
<gene>
    <name evidence="3" type="ORF">T310_0507</name>
</gene>
<proteinExistence type="predicted"/>
<dbReference type="InterPro" id="IPR004843">
    <property type="entry name" value="Calcineurin-like_PHP"/>
</dbReference>
<name>A0A0F4Z6H6_RASE3</name>
<sequence length="338" mass="37644">MVTYRKTRFVCVSDTHAYIPSEAGFRLPPGDVLIHAGDLTKRGSKSELQRTMQWIRDADYEVKIVVAGNHDVTLDAPFYAEHGPRFHDQKLENAEECMELVERSPSVIFLRHASALVKLTRPDGPRTMFKVFGSPYSRFQGVWAFGYDSAEEAQRLWDQIPLDVDIVVTHTPPLGYCDHRREDGDKARSLGCDGLRQALSRVRPMLAVCGHVHEGRGYERVRWDDSDDGASRSAQEAALPPMGSKKQSLVDLTGRKQRRLENISYTGAANASSLPHGTVGITNNGETPEGVIPARKETCIVNAAIMATSFPHKEGKRFHKPIVVDLDLPAWDSDLNPT</sequence>
<dbReference type="RefSeq" id="XP_013332095.1">
    <property type="nucleotide sequence ID" value="XM_013476641.1"/>
</dbReference>
<dbReference type="AlphaFoldDB" id="A0A0F4Z6H6"/>
<comment type="caution">
    <text evidence="3">The sequence shown here is derived from an EMBL/GenBank/DDBJ whole genome shotgun (WGS) entry which is preliminary data.</text>
</comment>
<dbReference type="CDD" id="cd07379">
    <property type="entry name" value="MPP_239FB"/>
    <property type="match status" value="1"/>
</dbReference>
<dbReference type="Gene3D" id="3.60.21.10">
    <property type="match status" value="1"/>
</dbReference>
<keyword evidence="4" id="KW-1185">Reference proteome</keyword>
<dbReference type="Proteomes" id="UP000053958">
    <property type="component" value="Unassembled WGS sequence"/>
</dbReference>
<feature type="domain" description="Calcineurin-like phosphoesterase" evidence="2">
    <location>
        <begin position="8"/>
        <end position="214"/>
    </location>
</feature>
<protein>
    <submittedName>
        <fullName evidence="3">Phosphoesterase</fullName>
    </submittedName>
</protein>
<dbReference type="InterPro" id="IPR051693">
    <property type="entry name" value="UPF0046_metallophosphoest"/>
</dbReference>
<organism evidence="3 4">
    <name type="scientific">Rasamsonia emersonii (strain ATCC 16479 / CBS 393.64 / IMI 116815)</name>
    <dbReference type="NCBI Taxonomy" id="1408163"/>
    <lineage>
        <taxon>Eukaryota</taxon>
        <taxon>Fungi</taxon>
        <taxon>Dikarya</taxon>
        <taxon>Ascomycota</taxon>
        <taxon>Pezizomycotina</taxon>
        <taxon>Eurotiomycetes</taxon>
        <taxon>Eurotiomycetidae</taxon>
        <taxon>Eurotiales</taxon>
        <taxon>Trichocomaceae</taxon>
        <taxon>Rasamsonia</taxon>
    </lineage>
</organism>
<accession>A0A0F4Z6H6</accession>
<evidence type="ECO:0000259" key="2">
    <source>
        <dbReference type="Pfam" id="PF00149"/>
    </source>
</evidence>
<dbReference type="PANTHER" id="PTHR12905">
    <property type="entry name" value="METALLOPHOSPHOESTERASE"/>
    <property type="match status" value="1"/>
</dbReference>
<dbReference type="PANTHER" id="PTHR12905:SF16">
    <property type="entry name" value="SER_THR PROTEIN PHOSPHATASE FAMILY PROTEIN (AFU_ORTHOLOGUE AFUA_1G06000)"/>
    <property type="match status" value="1"/>
</dbReference>
<dbReference type="GeneID" id="25312561"/>
<dbReference type="EMBL" id="LASV01000020">
    <property type="protein sequence ID" value="KKA25483.1"/>
    <property type="molecule type" value="Genomic_DNA"/>
</dbReference>
<dbReference type="SUPFAM" id="SSF56300">
    <property type="entry name" value="Metallo-dependent phosphatases"/>
    <property type="match status" value="1"/>
</dbReference>
<evidence type="ECO:0000256" key="1">
    <source>
        <dbReference type="SAM" id="MobiDB-lite"/>
    </source>
</evidence>
<reference evidence="3 4" key="1">
    <citation type="submission" date="2015-04" db="EMBL/GenBank/DDBJ databases">
        <authorList>
            <person name="Heijne W.H."/>
            <person name="Fedorova N.D."/>
            <person name="Nierman W.C."/>
            <person name="Vollebregt A.W."/>
            <person name="Zhao Z."/>
            <person name="Wu L."/>
            <person name="Kumar M."/>
            <person name="Stam H."/>
            <person name="van den Berg M.A."/>
            <person name="Pel H.J."/>
        </authorList>
    </citation>
    <scope>NUCLEOTIDE SEQUENCE [LARGE SCALE GENOMIC DNA]</scope>
    <source>
        <strain evidence="3 4">CBS 393.64</strain>
    </source>
</reference>
<dbReference type="OrthoDB" id="630188at2759"/>